<dbReference type="Proteomes" id="UP000679008">
    <property type="component" value="Unassembled WGS sequence"/>
</dbReference>
<dbReference type="PROSITE" id="PS51257">
    <property type="entry name" value="PROKAR_LIPOPROTEIN"/>
    <property type="match status" value="1"/>
</dbReference>
<evidence type="ECO:0000313" key="3">
    <source>
        <dbReference type="EMBL" id="MBQ0908209.1"/>
    </source>
</evidence>
<sequence>MNKVIKVASFFVFGFLLTGCQNEPIDSGFFNEQNIEVDYSKDPKASGLLESGGCVGLGAVVSPFDYSSLQSNYPNQYDLSNLMPPVSSQGSIGSCTAWATTYYLKSYQEKIQHNTAYSPSTIMSPSYTYNQTKVSNDCLRGSCIISALELLRTKGAISISNFPVSTSSCSVLPNANQNSIAQSNKILSYHNVELRNLSSENEVIEKCKKLIYGGKPLVIGMHLDRKFANAVPRNSNNIFIYNDYNSDFHFGNHAMLITGYDDNLNAFKVVNSWGEFWGNSGYCWISYNFFKSQTSANYQDGLIQVWFTVDA</sequence>
<dbReference type="InterPro" id="IPR000668">
    <property type="entry name" value="Peptidase_C1A_C"/>
</dbReference>
<dbReference type="PROSITE" id="PS00639">
    <property type="entry name" value="THIOL_PROTEASE_HIS"/>
    <property type="match status" value="1"/>
</dbReference>
<name>A0ABS5D2G7_9FLAO</name>
<evidence type="ECO:0000259" key="2">
    <source>
        <dbReference type="Pfam" id="PF00112"/>
    </source>
</evidence>
<dbReference type="InterPro" id="IPR038765">
    <property type="entry name" value="Papain-like_cys_pep_sf"/>
</dbReference>
<evidence type="ECO:0000256" key="1">
    <source>
        <dbReference type="ARBA" id="ARBA00008455"/>
    </source>
</evidence>
<dbReference type="InterPro" id="IPR025660">
    <property type="entry name" value="Pept_his_AS"/>
</dbReference>
<gene>
    <name evidence="3" type="ORF">KBJ98_05790</name>
</gene>
<dbReference type="PANTHER" id="PTHR12411">
    <property type="entry name" value="CYSTEINE PROTEASE FAMILY C1-RELATED"/>
    <property type="match status" value="1"/>
</dbReference>
<comment type="caution">
    <text evidence="3">The sequence shown here is derived from an EMBL/GenBank/DDBJ whole genome shotgun (WGS) entry which is preliminary data.</text>
</comment>
<keyword evidence="4" id="KW-1185">Reference proteome</keyword>
<dbReference type="RefSeq" id="WP_210788683.1">
    <property type="nucleotide sequence ID" value="NZ_JAGPXB010000003.1"/>
</dbReference>
<dbReference type="InterPro" id="IPR013128">
    <property type="entry name" value="Peptidase_C1A"/>
</dbReference>
<feature type="domain" description="Peptidase C1A papain C-terminal" evidence="2">
    <location>
        <begin position="75"/>
        <end position="288"/>
    </location>
</feature>
<dbReference type="Gene3D" id="3.90.70.10">
    <property type="entry name" value="Cysteine proteinases"/>
    <property type="match status" value="1"/>
</dbReference>
<comment type="similarity">
    <text evidence="1">Belongs to the peptidase C1 family.</text>
</comment>
<protein>
    <submittedName>
        <fullName evidence="3">C1 family peptidase</fullName>
    </submittedName>
</protein>
<reference evidence="3 4" key="1">
    <citation type="submission" date="2021-04" db="EMBL/GenBank/DDBJ databases">
        <title>Description of novel Flavobacterium sp. F-328.</title>
        <authorList>
            <person name="Saticioglu I.B."/>
        </authorList>
    </citation>
    <scope>NUCLEOTIDE SEQUENCE [LARGE SCALE GENOMIC DNA]</scope>
    <source>
        <strain evidence="3 4">F-328</strain>
    </source>
</reference>
<dbReference type="Pfam" id="PF00112">
    <property type="entry name" value="Peptidase_C1"/>
    <property type="match status" value="1"/>
</dbReference>
<accession>A0ABS5D2G7</accession>
<dbReference type="EMBL" id="JAGPXB010000003">
    <property type="protein sequence ID" value="MBQ0908209.1"/>
    <property type="molecule type" value="Genomic_DNA"/>
</dbReference>
<dbReference type="CDD" id="cd02619">
    <property type="entry name" value="Peptidase_C1"/>
    <property type="match status" value="1"/>
</dbReference>
<evidence type="ECO:0000313" key="4">
    <source>
        <dbReference type="Proteomes" id="UP000679008"/>
    </source>
</evidence>
<dbReference type="SUPFAM" id="SSF54001">
    <property type="entry name" value="Cysteine proteinases"/>
    <property type="match status" value="1"/>
</dbReference>
<proteinExistence type="inferred from homology"/>
<organism evidence="3 4">
    <name type="scientific">Flavobacterium erciyesense</name>
    <dbReference type="NCBI Taxonomy" id="2825842"/>
    <lineage>
        <taxon>Bacteria</taxon>
        <taxon>Pseudomonadati</taxon>
        <taxon>Bacteroidota</taxon>
        <taxon>Flavobacteriia</taxon>
        <taxon>Flavobacteriales</taxon>
        <taxon>Flavobacteriaceae</taxon>
        <taxon>Flavobacterium</taxon>
    </lineage>
</organism>